<dbReference type="Pfam" id="PF01436">
    <property type="entry name" value="NHL"/>
    <property type="match status" value="2"/>
</dbReference>
<dbReference type="InterPro" id="IPR000033">
    <property type="entry name" value="LDLR_classB_rpt"/>
</dbReference>
<proteinExistence type="predicted"/>
<name>A0ABW1ZAQ3_9BACT</name>
<dbReference type="Proteomes" id="UP001596391">
    <property type="component" value="Unassembled WGS sequence"/>
</dbReference>
<evidence type="ECO:0000259" key="4">
    <source>
        <dbReference type="Pfam" id="PF16640"/>
    </source>
</evidence>
<dbReference type="PROSITE" id="PS51125">
    <property type="entry name" value="NHL"/>
    <property type="match status" value="1"/>
</dbReference>
<protein>
    <submittedName>
        <fullName evidence="5">Beta strand repeat-containing protein</fullName>
    </submittedName>
</protein>
<dbReference type="InterPro" id="IPR013783">
    <property type="entry name" value="Ig-like_fold"/>
</dbReference>
<feature type="repeat" description="NHL" evidence="2">
    <location>
        <begin position="334"/>
        <end position="361"/>
    </location>
</feature>
<dbReference type="EMBL" id="JBHSWI010000001">
    <property type="protein sequence ID" value="MFC6645622.1"/>
    <property type="molecule type" value="Genomic_DNA"/>
</dbReference>
<dbReference type="InterPro" id="IPR001258">
    <property type="entry name" value="NHL_repeat"/>
</dbReference>
<evidence type="ECO:0000256" key="3">
    <source>
        <dbReference type="SAM" id="SignalP"/>
    </source>
</evidence>
<accession>A0ABW1ZAQ3</accession>
<dbReference type="InterPro" id="IPR050952">
    <property type="entry name" value="TRIM-NHL_E3_ligases"/>
</dbReference>
<sequence length="1931" mass="189936">MSYKGNYFSRLKNWARGAMGALALVTSAIAAPVVHAQGLQPGGPIDFGTVAVGATSNTYTITFSATSTTTISSVSAVAEGVAQKDFNVVSQTCTGTINPPQTCTVAISFSPVAAGLRRGAVALTDSSGSVVNRVFLHGIGTGSQVTVSPALSTALSIAASISPSAFYSSGVVTDAAGSLYFSDSQYQRILRRTTDGTVTVLTLLNATTTTQMAIDGAGTLYITAGATVYSLVPGNNPAVFATGGNTLSAASGIAVDAQGYVYIADSTQNKILRVATDGTSSYLSLSGITLSAPSGLAIDANNTLYIADTGNNRVVSVGVYTGTTAVVTTSVTAPHGVAVDAGSNVLVADTGNNRLWMVPSNGTAYALGLSGTSPAQLLQLALALDGTLYAANDGSGILSIERDAGAVNFPTSTRVNNPDNTDNPRTAVLQNSGNVALTLTVPSGGNNWSISNGAFSTDASSTCPVQNAASSAYTLAVGAPCTYAVDFTPSQTGTNSGTGTITVGSSTSTTTTYNVSVALTGTGNTTATKLLVSALPDTIQPGTSTSVTVSAVDDNGNVDQSFIGTVTLSTGDSAATFAPKTYTFTAADAGTHIFTNGVTYNTVGLYTIVGTTGALTGTSNPIRVVWADGFYISATPTSIASGDYVTYMVVPTFRGVAAPKYTGAVTFTSTDSAAKFATTGYTFTAADAGTHTFSGTAGVQLITIGTWTISASDGYGGGTSNNVVVGTPTASAFKIVATPTTINSGDSVSYTVTAVGSSGVTATGFTGTVVFTSSDSAAKFGATSYTFTAADAGVHTFTSGVQLYTAGTQTITGTNGSVTGTSNGVLVNPPAATSFTIVATPTTITSGDSVSYTVTAVGASGASGATATGFTGTVVFTSSDSAAKFGTTSYTFTTADAGVHTFAAGAQLYTTGTQTITGTSGTLTGTSNGVLVNPPTAAAFKIVATPTTIASGDSVSYTVTAVSSTGATATGYTGTVVFTSSDSAAKFGATSYTFTTADAGVHTFTAAVQLYTTGTQTITGTSGTLTGTSNGILVNPPTAASFKIVATPTAITSGDSVSYTVTALGSSGATATGFTGTVAFTSSDSAAKFGVTSYTFTTADAGAHTFTSAVQLYTTGTQTITATSGTLTGTSNGVVVNPPTATAFKIVATPASVNSGDAVSFTITAVSSSGATATGYTGTVALTSSDSAVKFLAGTTYTFTTADAGVHTFTGSAAAQLYTTGTQTISATSGTLTGTSNGVVVNPPTATAFTIVATPTSIASGGAVSFTITAVGSTGTTATGFTGTVALASSDSAVKFLGGTTYVFTAADAGTHTFTGGAAANLYTTGTQTITATSGTLTGTSNGVVVNPPTATAFTIVATPTSITSGGAVSFTITATGANGATATGYTGTIALTSSDSAAKFLGGSSYTFTTADAGVHTFTGSAAADLYTTGTQTITATSGTLTGTSNGVVVNAAPATAFKVTATPTTIDAGQSVSYTISAMNASGSVATGYTGTVVCSSSDAAAKFGVTSYTFTSADNGVHTFTAGATLNTAGTQTITATSGTMVGTSNTVTVNAVATGFTIVATPATIKAGGTVSFTITATGANGATAAGYTGTVAFTSSDTTAKFYGGNSYTFTTADAGVHTFVAPSTGVQLSTLGTQTITATSGTLAGTSNGVLVTSAQTTSTTTMTSSANPTLIGNAVTLTAVVSNAGSGTAVPTGTVIFTDGGATVGSAALSNGTATLSNVLFSTIGTHNLVATYQGDGNYTGSASAQYPELVEDFALNIASGGSSSYSITGGSTATYKLLASPLGGSTFAGAITFTTSGAPTGAKVVTTPASMAAGDAETAFTVAITPPAVKAMAAPSAPRPMSQRLAPLSVAIFGLPLLAFKRRRRMAKLLMLAIFALPLTALTGCLNSTSDGYYGSAPQTYQVVVTGTSGTLTRSVTLTLTVQ</sequence>
<dbReference type="CDD" id="cd05819">
    <property type="entry name" value="NHL"/>
    <property type="match status" value="1"/>
</dbReference>
<dbReference type="Pfam" id="PF16640">
    <property type="entry name" value="Big_3_5"/>
    <property type="match status" value="1"/>
</dbReference>
<evidence type="ECO:0000313" key="5">
    <source>
        <dbReference type="EMBL" id="MFC6645622.1"/>
    </source>
</evidence>
<feature type="signal peptide" evidence="3">
    <location>
        <begin position="1"/>
        <end position="30"/>
    </location>
</feature>
<dbReference type="PANTHER" id="PTHR24104:SF25">
    <property type="entry name" value="PROTEIN LIN-41"/>
    <property type="match status" value="1"/>
</dbReference>
<keyword evidence="1" id="KW-0677">Repeat</keyword>
<dbReference type="SMART" id="SM00135">
    <property type="entry name" value="LY"/>
    <property type="match status" value="2"/>
</dbReference>
<dbReference type="PANTHER" id="PTHR24104">
    <property type="entry name" value="E3 UBIQUITIN-PROTEIN LIGASE NHLRC1-RELATED"/>
    <property type="match status" value="1"/>
</dbReference>
<gene>
    <name evidence="5" type="ORF">ACFQBQ_08505</name>
</gene>
<dbReference type="SUPFAM" id="SSF63829">
    <property type="entry name" value="Calcium-dependent phosphotriesterase"/>
    <property type="match status" value="1"/>
</dbReference>
<evidence type="ECO:0000256" key="2">
    <source>
        <dbReference type="PROSITE-ProRule" id="PRU00504"/>
    </source>
</evidence>
<dbReference type="Gene3D" id="2.40.10.500">
    <property type="match status" value="3"/>
</dbReference>
<evidence type="ECO:0000256" key="1">
    <source>
        <dbReference type="ARBA" id="ARBA00022737"/>
    </source>
</evidence>
<keyword evidence="6" id="KW-1185">Reference proteome</keyword>
<comment type="caution">
    <text evidence="5">The sequence shown here is derived from an EMBL/GenBank/DDBJ whole genome shotgun (WGS) entry which is preliminary data.</text>
</comment>
<feature type="domain" description="Bacterial Ig-like" evidence="4">
    <location>
        <begin position="1669"/>
        <end position="1753"/>
    </location>
</feature>
<dbReference type="Gene3D" id="2.60.40.10">
    <property type="entry name" value="Immunoglobulins"/>
    <property type="match status" value="3"/>
</dbReference>
<organism evidence="5 6">
    <name type="scientific">Granulicella cerasi</name>
    <dbReference type="NCBI Taxonomy" id="741063"/>
    <lineage>
        <taxon>Bacteria</taxon>
        <taxon>Pseudomonadati</taxon>
        <taxon>Acidobacteriota</taxon>
        <taxon>Terriglobia</taxon>
        <taxon>Terriglobales</taxon>
        <taxon>Acidobacteriaceae</taxon>
        <taxon>Granulicella</taxon>
    </lineage>
</organism>
<keyword evidence="3" id="KW-0732">Signal</keyword>
<dbReference type="InterPro" id="IPR032109">
    <property type="entry name" value="Big_3_5"/>
</dbReference>
<dbReference type="RefSeq" id="WP_263371980.1">
    <property type="nucleotide sequence ID" value="NZ_JAGSYD010000003.1"/>
</dbReference>
<reference evidence="6" key="1">
    <citation type="journal article" date="2019" name="Int. J. Syst. Evol. Microbiol.">
        <title>The Global Catalogue of Microorganisms (GCM) 10K type strain sequencing project: providing services to taxonomists for standard genome sequencing and annotation.</title>
        <authorList>
            <consortium name="The Broad Institute Genomics Platform"/>
            <consortium name="The Broad Institute Genome Sequencing Center for Infectious Disease"/>
            <person name="Wu L."/>
            <person name="Ma J."/>
        </authorList>
    </citation>
    <scope>NUCLEOTIDE SEQUENCE [LARGE SCALE GENOMIC DNA]</scope>
    <source>
        <strain evidence="6">CGMCC 1.16026</strain>
    </source>
</reference>
<feature type="chain" id="PRO_5047422213" evidence="3">
    <location>
        <begin position="31"/>
        <end position="1931"/>
    </location>
</feature>
<evidence type="ECO:0000313" key="6">
    <source>
        <dbReference type="Proteomes" id="UP001596391"/>
    </source>
</evidence>